<evidence type="ECO:0000313" key="1">
    <source>
        <dbReference type="EMBL" id="SHE33270.1"/>
    </source>
</evidence>
<accession>A0A1M4SM21</accession>
<organism evidence="1 2">
    <name type="scientific">Desulfofundulus australicus DSM 11792</name>
    <dbReference type="NCBI Taxonomy" id="1121425"/>
    <lineage>
        <taxon>Bacteria</taxon>
        <taxon>Bacillati</taxon>
        <taxon>Bacillota</taxon>
        <taxon>Clostridia</taxon>
        <taxon>Eubacteriales</taxon>
        <taxon>Peptococcaceae</taxon>
        <taxon>Desulfofundulus</taxon>
    </lineage>
</organism>
<proteinExistence type="predicted"/>
<protein>
    <submittedName>
        <fullName evidence="1">Uncharacterized protein</fullName>
    </submittedName>
</protein>
<dbReference type="AlphaFoldDB" id="A0A1M4SM21"/>
<keyword evidence="2" id="KW-1185">Reference proteome</keyword>
<dbReference type="EMBL" id="FQUW01000004">
    <property type="protein sequence ID" value="SHE33270.1"/>
    <property type="molecule type" value="Genomic_DNA"/>
</dbReference>
<dbReference type="Proteomes" id="UP000184196">
    <property type="component" value="Unassembled WGS sequence"/>
</dbReference>
<evidence type="ECO:0000313" key="2">
    <source>
        <dbReference type="Proteomes" id="UP000184196"/>
    </source>
</evidence>
<sequence>MSPQRLPYLFSNAEYGIKHFQGVLKHHGTAGNSSTAGHFFNQFFGINGVSDGLPEFFMPQNRVIAHVK</sequence>
<name>A0A1M4SM21_9FIRM</name>
<gene>
    <name evidence="1" type="ORF">SAMN02745218_00163</name>
</gene>
<reference evidence="2" key="1">
    <citation type="submission" date="2016-11" db="EMBL/GenBank/DDBJ databases">
        <authorList>
            <person name="Varghese N."/>
            <person name="Submissions S."/>
        </authorList>
    </citation>
    <scope>NUCLEOTIDE SEQUENCE [LARGE SCALE GENOMIC DNA]</scope>
    <source>
        <strain evidence="2">DSM 11792</strain>
    </source>
</reference>